<dbReference type="Proteomes" id="UP000355283">
    <property type="component" value="Unassembled WGS sequence"/>
</dbReference>
<keyword evidence="2" id="KW-0812">Transmembrane</keyword>
<evidence type="ECO:0000256" key="1">
    <source>
        <dbReference type="SAM" id="MobiDB-lite"/>
    </source>
</evidence>
<protein>
    <submittedName>
        <fullName evidence="3">Uncharacterized protein</fullName>
    </submittedName>
</protein>
<evidence type="ECO:0000256" key="2">
    <source>
        <dbReference type="SAM" id="Phobius"/>
    </source>
</evidence>
<keyword evidence="2" id="KW-0472">Membrane</keyword>
<comment type="caution">
    <text evidence="3">The sequence shown here is derived from an EMBL/GenBank/DDBJ whole genome shotgun (WGS) entry which is preliminary data.</text>
</comment>
<proteinExistence type="predicted"/>
<sequence>MTVGARWSPGGCHRKLSTEAESTSLTSNKGSSFFQRLSSFLAGVGVTSLVGYFFLIQDVKRSTDSVQLGLNDITKRLEALEKK</sequence>
<keyword evidence="4" id="KW-1185">Reference proteome</keyword>
<keyword evidence="2" id="KW-1133">Transmembrane helix</keyword>
<evidence type="ECO:0000313" key="4">
    <source>
        <dbReference type="Proteomes" id="UP000355283"/>
    </source>
</evidence>
<accession>A0A4D9DCB7</accession>
<dbReference type="AlphaFoldDB" id="A0A4D9DCB7"/>
<dbReference type="EMBL" id="SDOX01000005">
    <property type="protein sequence ID" value="TFJ87733.1"/>
    <property type="molecule type" value="Genomic_DNA"/>
</dbReference>
<organism evidence="3 4">
    <name type="scientific">Nannochloropsis salina CCMP1776</name>
    <dbReference type="NCBI Taxonomy" id="1027361"/>
    <lineage>
        <taxon>Eukaryota</taxon>
        <taxon>Sar</taxon>
        <taxon>Stramenopiles</taxon>
        <taxon>Ochrophyta</taxon>
        <taxon>Eustigmatophyceae</taxon>
        <taxon>Eustigmatales</taxon>
        <taxon>Monodopsidaceae</taxon>
        <taxon>Microchloropsis</taxon>
        <taxon>Microchloropsis salina</taxon>
    </lineage>
</organism>
<reference evidence="3 4" key="1">
    <citation type="submission" date="2019-01" db="EMBL/GenBank/DDBJ databases">
        <title>Nuclear Genome Assembly of the Microalgal Biofuel strain Nannochloropsis salina CCMP1776.</title>
        <authorList>
            <person name="Hovde B."/>
        </authorList>
    </citation>
    <scope>NUCLEOTIDE SEQUENCE [LARGE SCALE GENOMIC DNA]</scope>
    <source>
        <strain evidence="3 4">CCMP1776</strain>
    </source>
</reference>
<dbReference type="OrthoDB" id="10465053at2759"/>
<gene>
    <name evidence="3" type="ORF">NSK_001083</name>
</gene>
<feature type="transmembrane region" description="Helical" evidence="2">
    <location>
        <begin position="33"/>
        <end position="55"/>
    </location>
</feature>
<name>A0A4D9DCB7_9STRA</name>
<evidence type="ECO:0000313" key="3">
    <source>
        <dbReference type="EMBL" id="TFJ87733.1"/>
    </source>
</evidence>
<feature type="region of interest" description="Disordered" evidence="1">
    <location>
        <begin position="1"/>
        <end position="27"/>
    </location>
</feature>